<comment type="pathway">
    <text evidence="4 11">Purine metabolism; AMP biosynthesis via salvage pathway; AMP from adenine: step 1/1.</text>
</comment>
<evidence type="ECO:0000259" key="12">
    <source>
        <dbReference type="Pfam" id="PF00156"/>
    </source>
</evidence>
<dbReference type="InterPro" id="IPR000836">
    <property type="entry name" value="PRTase_dom"/>
</dbReference>
<proteinExistence type="inferred from homology"/>
<dbReference type="GO" id="GO:0006166">
    <property type="term" value="P:purine ribonucleoside salvage"/>
    <property type="evidence" value="ECO:0007669"/>
    <property type="project" value="UniProtKB-UniRule"/>
</dbReference>
<name>A0A4R6IJ11_9SPHI</name>
<dbReference type="EMBL" id="SNWM01000003">
    <property type="protein sequence ID" value="TDO21989.1"/>
    <property type="molecule type" value="Genomic_DNA"/>
</dbReference>
<dbReference type="HAMAP" id="MF_00004">
    <property type="entry name" value="Aden_phosphoribosyltr"/>
    <property type="match status" value="1"/>
</dbReference>
<comment type="caution">
    <text evidence="13">The sequence shown here is derived from an EMBL/GenBank/DDBJ whole genome shotgun (WGS) entry which is preliminary data.</text>
</comment>
<comment type="catalytic activity">
    <reaction evidence="1 11">
        <text>AMP + diphosphate = 5-phospho-alpha-D-ribose 1-diphosphate + adenine</text>
        <dbReference type="Rhea" id="RHEA:16609"/>
        <dbReference type="ChEBI" id="CHEBI:16708"/>
        <dbReference type="ChEBI" id="CHEBI:33019"/>
        <dbReference type="ChEBI" id="CHEBI:58017"/>
        <dbReference type="ChEBI" id="CHEBI:456215"/>
        <dbReference type="EC" id="2.4.2.7"/>
    </reaction>
</comment>
<dbReference type="GO" id="GO:0006168">
    <property type="term" value="P:adenine salvage"/>
    <property type="evidence" value="ECO:0007669"/>
    <property type="project" value="InterPro"/>
</dbReference>
<dbReference type="NCBIfam" id="TIGR01090">
    <property type="entry name" value="apt"/>
    <property type="match status" value="1"/>
</dbReference>
<comment type="subcellular location">
    <subcellularLocation>
        <location evidence="3 11">Cytoplasm</location>
    </subcellularLocation>
</comment>
<dbReference type="InterPro" id="IPR005764">
    <property type="entry name" value="Ade_phspho_trans"/>
</dbReference>
<keyword evidence="14" id="KW-1185">Reference proteome</keyword>
<dbReference type="PANTHER" id="PTHR32315">
    <property type="entry name" value="ADENINE PHOSPHORIBOSYLTRANSFERASE"/>
    <property type="match status" value="1"/>
</dbReference>
<dbReference type="InterPro" id="IPR050054">
    <property type="entry name" value="UPRTase/APRTase"/>
</dbReference>
<evidence type="ECO:0000256" key="10">
    <source>
        <dbReference type="ARBA" id="ARBA00022726"/>
    </source>
</evidence>
<dbReference type="InterPro" id="IPR029057">
    <property type="entry name" value="PRTase-like"/>
</dbReference>
<accession>A0A4R6IJ11</accession>
<evidence type="ECO:0000256" key="4">
    <source>
        <dbReference type="ARBA" id="ARBA00004659"/>
    </source>
</evidence>
<dbReference type="GO" id="GO:0044209">
    <property type="term" value="P:AMP salvage"/>
    <property type="evidence" value="ECO:0007669"/>
    <property type="project" value="UniProtKB-UniRule"/>
</dbReference>
<evidence type="ECO:0000313" key="13">
    <source>
        <dbReference type="EMBL" id="TDO21989.1"/>
    </source>
</evidence>
<dbReference type="UniPathway" id="UPA00588">
    <property type="reaction ID" value="UER00646"/>
</dbReference>
<organism evidence="13 14">
    <name type="scientific">Pedobacter duraquae</name>
    <dbReference type="NCBI Taxonomy" id="425511"/>
    <lineage>
        <taxon>Bacteria</taxon>
        <taxon>Pseudomonadati</taxon>
        <taxon>Bacteroidota</taxon>
        <taxon>Sphingobacteriia</taxon>
        <taxon>Sphingobacteriales</taxon>
        <taxon>Sphingobacteriaceae</taxon>
        <taxon>Pedobacter</taxon>
    </lineage>
</organism>
<dbReference type="GO" id="GO:0003999">
    <property type="term" value="F:adenine phosphoribosyltransferase activity"/>
    <property type="evidence" value="ECO:0007669"/>
    <property type="project" value="UniProtKB-UniRule"/>
</dbReference>
<reference evidence="13 14" key="1">
    <citation type="submission" date="2019-03" db="EMBL/GenBank/DDBJ databases">
        <title>Genomic Encyclopedia of Archaeal and Bacterial Type Strains, Phase II (KMG-II): from individual species to whole genera.</title>
        <authorList>
            <person name="Goeker M."/>
        </authorList>
    </citation>
    <scope>NUCLEOTIDE SEQUENCE [LARGE SCALE GENOMIC DNA]</scope>
    <source>
        <strain evidence="13 14">DSM 19034</strain>
    </source>
</reference>
<dbReference type="Pfam" id="PF00156">
    <property type="entry name" value="Pribosyltran"/>
    <property type="match status" value="1"/>
</dbReference>
<keyword evidence="10 11" id="KW-0660">Purine salvage</keyword>
<comment type="subunit">
    <text evidence="11">Homodimer.</text>
</comment>
<dbReference type="Proteomes" id="UP000295499">
    <property type="component" value="Unassembled WGS sequence"/>
</dbReference>
<evidence type="ECO:0000256" key="2">
    <source>
        <dbReference type="ARBA" id="ARBA00003968"/>
    </source>
</evidence>
<evidence type="ECO:0000256" key="6">
    <source>
        <dbReference type="ARBA" id="ARBA00011893"/>
    </source>
</evidence>
<feature type="domain" description="Phosphoribosyltransferase" evidence="12">
    <location>
        <begin position="41"/>
        <end position="148"/>
    </location>
</feature>
<evidence type="ECO:0000256" key="8">
    <source>
        <dbReference type="ARBA" id="ARBA00022676"/>
    </source>
</evidence>
<gene>
    <name evidence="11" type="primary">apt</name>
    <name evidence="13" type="ORF">CLV32_3098</name>
</gene>
<comment type="similarity">
    <text evidence="5 11">Belongs to the purine/pyrimidine phosphoribosyltransferase family.</text>
</comment>
<dbReference type="NCBIfam" id="NF002636">
    <property type="entry name" value="PRK02304.1-5"/>
    <property type="match status" value="1"/>
</dbReference>
<sequence length="175" mass="18887">MIESKIKQTVRDIADFPKPGIVFKDITPILKDGVLCREITEALAAQLLDVKVDVVVGIESRGFLFGMLLAQTLQVPFVPIRKAGKLPFKTIKQPCNLEYGSAVLEVHEDALLPGQKVLIHDDLLATGGTVVAAAKLVKMLGAEVAGFSFIIGLDFLKGKERLAEGNAPIFTLASY</sequence>
<dbReference type="GO" id="GO:0002055">
    <property type="term" value="F:adenine binding"/>
    <property type="evidence" value="ECO:0007669"/>
    <property type="project" value="TreeGrafter"/>
</dbReference>
<keyword evidence="9 11" id="KW-0808">Transferase</keyword>
<comment type="function">
    <text evidence="2 11">Catalyzes a salvage reaction resulting in the formation of AMP, that is energically less costly than de novo synthesis.</text>
</comment>
<dbReference type="EC" id="2.4.2.7" evidence="6 11"/>
<evidence type="ECO:0000256" key="11">
    <source>
        <dbReference type="HAMAP-Rule" id="MF_00004"/>
    </source>
</evidence>
<dbReference type="GO" id="GO:0016208">
    <property type="term" value="F:AMP binding"/>
    <property type="evidence" value="ECO:0007669"/>
    <property type="project" value="TreeGrafter"/>
</dbReference>
<keyword evidence="8 11" id="KW-0328">Glycosyltransferase</keyword>
<dbReference type="CDD" id="cd06223">
    <property type="entry name" value="PRTases_typeI"/>
    <property type="match status" value="1"/>
</dbReference>
<evidence type="ECO:0000256" key="7">
    <source>
        <dbReference type="ARBA" id="ARBA00022490"/>
    </source>
</evidence>
<dbReference type="NCBIfam" id="NF002634">
    <property type="entry name" value="PRK02304.1-3"/>
    <property type="match status" value="1"/>
</dbReference>
<dbReference type="Gene3D" id="3.40.50.2020">
    <property type="match status" value="1"/>
</dbReference>
<dbReference type="OrthoDB" id="9803963at2"/>
<evidence type="ECO:0000256" key="1">
    <source>
        <dbReference type="ARBA" id="ARBA00000868"/>
    </source>
</evidence>
<evidence type="ECO:0000256" key="3">
    <source>
        <dbReference type="ARBA" id="ARBA00004496"/>
    </source>
</evidence>
<protein>
    <recommendedName>
        <fullName evidence="6 11">Adenine phosphoribosyltransferase</fullName>
        <shortName evidence="11">APRT</shortName>
        <ecNumber evidence="6 11">2.4.2.7</ecNumber>
    </recommendedName>
</protein>
<keyword evidence="7 11" id="KW-0963">Cytoplasm</keyword>
<dbReference type="PANTHER" id="PTHR32315:SF3">
    <property type="entry name" value="ADENINE PHOSPHORIBOSYLTRANSFERASE"/>
    <property type="match status" value="1"/>
</dbReference>
<dbReference type="RefSeq" id="WP_133556935.1">
    <property type="nucleotide sequence ID" value="NZ_SNWM01000003.1"/>
</dbReference>
<dbReference type="AlphaFoldDB" id="A0A4R6IJ11"/>
<dbReference type="SUPFAM" id="SSF53271">
    <property type="entry name" value="PRTase-like"/>
    <property type="match status" value="1"/>
</dbReference>
<dbReference type="GO" id="GO:0005737">
    <property type="term" value="C:cytoplasm"/>
    <property type="evidence" value="ECO:0007669"/>
    <property type="project" value="UniProtKB-SubCell"/>
</dbReference>
<evidence type="ECO:0000256" key="5">
    <source>
        <dbReference type="ARBA" id="ARBA00008391"/>
    </source>
</evidence>
<evidence type="ECO:0000313" key="14">
    <source>
        <dbReference type="Proteomes" id="UP000295499"/>
    </source>
</evidence>
<evidence type="ECO:0000256" key="9">
    <source>
        <dbReference type="ARBA" id="ARBA00022679"/>
    </source>
</evidence>
<dbReference type="FunFam" id="3.40.50.2020:FF:000021">
    <property type="entry name" value="Adenine phosphoribosyltransferase"/>
    <property type="match status" value="1"/>
</dbReference>